<keyword evidence="3" id="KW-0479">Metal-binding</keyword>
<keyword evidence="5" id="KW-0862">Zinc</keyword>
<protein>
    <submittedName>
        <fullName evidence="7">Acetoin utilization deacetylase</fullName>
    </submittedName>
</protein>
<dbReference type="Gene3D" id="3.40.800.20">
    <property type="entry name" value="Histone deacetylase domain"/>
    <property type="match status" value="1"/>
</dbReference>
<evidence type="ECO:0000256" key="2">
    <source>
        <dbReference type="ARBA" id="ARBA00005947"/>
    </source>
</evidence>
<name>A0A3G4ZU29_9VIRU</name>
<evidence type="ECO:0000313" key="7">
    <source>
        <dbReference type="EMBL" id="AYV78408.1"/>
    </source>
</evidence>
<organism evidence="7">
    <name type="scientific">Edafosvirus sp</name>
    <dbReference type="NCBI Taxonomy" id="2487765"/>
    <lineage>
        <taxon>Viruses</taxon>
        <taxon>Varidnaviria</taxon>
        <taxon>Bamfordvirae</taxon>
        <taxon>Nucleocytoviricota</taxon>
        <taxon>Megaviricetes</taxon>
        <taxon>Imitervirales</taxon>
        <taxon>Mimiviridae</taxon>
        <taxon>Klosneuvirinae</taxon>
    </lineage>
</organism>
<keyword evidence="4" id="KW-0378">Hydrolase</keyword>
<proteinExistence type="inferred from homology"/>
<evidence type="ECO:0000256" key="5">
    <source>
        <dbReference type="ARBA" id="ARBA00022833"/>
    </source>
</evidence>
<dbReference type="GO" id="GO:0046872">
    <property type="term" value="F:metal ion binding"/>
    <property type="evidence" value="ECO:0007669"/>
    <property type="project" value="UniProtKB-KW"/>
</dbReference>
<evidence type="ECO:0000259" key="6">
    <source>
        <dbReference type="Pfam" id="PF00850"/>
    </source>
</evidence>
<dbReference type="PRINTS" id="PR01270">
    <property type="entry name" value="HDASUPER"/>
</dbReference>
<dbReference type="InterPro" id="IPR023696">
    <property type="entry name" value="Ureohydrolase_dom_sf"/>
</dbReference>
<sequence>MNSVVVLHNYDSEIKAEDNAFTCELYGTNKPFTRQKLIYTNLSNYMQYDFIHLKTNELTIPELIKLNVHSKEYLNFLENCYDSYLSNPDPEMLRYDGIVPYHFSRRKPYQSHNSVLLWRQAGYYCDDVVTPIYKNTFNNSMASANICYSAYNYLEKYKYIYCLTSSPGHHAMKDGYGGYCYLNNAMICAKKIQSENKDYKIAIFDIDFHHGNGTQDICWNDESCLAVSIHANPSFDFPSFSGFESENKTNIVNIIFDKDAYLEKYLKSVDNALEYIKLFDPNILIIPFGADTLASDPDASELYKCGLKPIDFITIGTRISQKFKGKIIITQEGGYDLENVPEAVHNFLTGLSLTN</sequence>
<accession>A0A3G4ZU29</accession>
<dbReference type="PANTHER" id="PTHR10625:SF17">
    <property type="entry name" value="HISTONE DEACETYLASE 8"/>
    <property type="match status" value="1"/>
</dbReference>
<gene>
    <name evidence="7" type="ORF">Edafosvirus12_7</name>
</gene>
<dbReference type="SUPFAM" id="SSF52768">
    <property type="entry name" value="Arginase/deacetylase"/>
    <property type="match status" value="1"/>
</dbReference>
<evidence type="ECO:0000256" key="4">
    <source>
        <dbReference type="ARBA" id="ARBA00022801"/>
    </source>
</evidence>
<dbReference type="GO" id="GO:0004407">
    <property type="term" value="F:histone deacetylase activity"/>
    <property type="evidence" value="ECO:0007669"/>
    <property type="project" value="TreeGrafter"/>
</dbReference>
<dbReference type="Pfam" id="PF00850">
    <property type="entry name" value="Hist_deacetyl"/>
    <property type="match status" value="1"/>
</dbReference>
<comment type="cofactor">
    <cofactor evidence="1">
        <name>Zn(2+)</name>
        <dbReference type="ChEBI" id="CHEBI:29105"/>
    </cofactor>
</comment>
<reference evidence="7" key="1">
    <citation type="submission" date="2018-10" db="EMBL/GenBank/DDBJ databases">
        <title>Hidden diversity of soil giant viruses.</title>
        <authorList>
            <person name="Schulz F."/>
            <person name="Alteio L."/>
            <person name="Goudeau D."/>
            <person name="Ryan E.M."/>
            <person name="Malmstrom R.R."/>
            <person name="Blanchard J."/>
            <person name="Woyke T."/>
        </authorList>
    </citation>
    <scope>NUCLEOTIDE SEQUENCE</scope>
    <source>
        <strain evidence="7">EDV1</strain>
    </source>
</reference>
<dbReference type="GO" id="GO:0040029">
    <property type="term" value="P:epigenetic regulation of gene expression"/>
    <property type="evidence" value="ECO:0007669"/>
    <property type="project" value="TreeGrafter"/>
</dbReference>
<dbReference type="EMBL" id="MK072077">
    <property type="protein sequence ID" value="AYV78408.1"/>
    <property type="molecule type" value="Genomic_DNA"/>
</dbReference>
<dbReference type="InterPro" id="IPR000286">
    <property type="entry name" value="HDACs"/>
</dbReference>
<dbReference type="GO" id="GO:0016787">
    <property type="term" value="F:hydrolase activity"/>
    <property type="evidence" value="ECO:0007669"/>
    <property type="project" value="UniProtKB-KW"/>
</dbReference>
<feature type="domain" description="Histone deacetylase" evidence="6">
    <location>
        <begin position="34"/>
        <end position="350"/>
    </location>
</feature>
<dbReference type="InterPro" id="IPR037138">
    <property type="entry name" value="His_deacetylse_dom_sf"/>
</dbReference>
<dbReference type="PANTHER" id="PTHR10625">
    <property type="entry name" value="HISTONE DEACETYLASE HDAC1-RELATED"/>
    <property type="match status" value="1"/>
</dbReference>
<evidence type="ECO:0000256" key="3">
    <source>
        <dbReference type="ARBA" id="ARBA00022723"/>
    </source>
</evidence>
<evidence type="ECO:0000256" key="1">
    <source>
        <dbReference type="ARBA" id="ARBA00001947"/>
    </source>
</evidence>
<dbReference type="InterPro" id="IPR023801">
    <property type="entry name" value="His_deacetylse_dom"/>
</dbReference>
<comment type="similarity">
    <text evidence="2">Belongs to the histone deacetylase family.</text>
</comment>